<accession>A0ABU2M058</accession>
<protein>
    <submittedName>
        <fullName evidence="1">Phosphoribosyltransferase family protein</fullName>
    </submittedName>
</protein>
<dbReference type="Gene3D" id="3.40.50.2020">
    <property type="match status" value="1"/>
</dbReference>
<name>A0ABU2M058_9ACTN</name>
<keyword evidence="2" id="KW-1185">Reference proteome</keyword>
<dbReference type="EMBL" id="JAVREM010000093">
    <property type="protein sequence ID" value="MDT0323222.1"/>
    <property type="molecule type" value="Genomic_DNA"/>
</dbReference>
<dbReference type="PANTHER" id="PTHR47505:SF1">
    <property type="entry name" value="DNA UTILIZATION PROTEIN YHGH"/>
    <property type="match status" value="1"/>
</dbReference>
<organism evidence="1 2">
    <name type="scientific">Streptomyces millisiae</name>
    <dbReference type="NCBI Taxonomy" id="3075542"/>
    <lineage>
        <taxon>Bacteria</taxon>
        <taxon>Bacillati</taxon>
        <taxon>Actinomycetota</taxon>
        <taxon>Actinomycetes</taxon>
        <taxon>Kitasatosporales</taxon>
        <taxon>Streptomycetaceae</taxon>
        <taxon>Streptomyces</taxon>
    </lineage>
</organism>
<dbReference type="InterPro" id="IPR051910">
    <property type="entry name" value="ComF/GntX_DNA_util-trans"/>
</dbReference>
<evidence type="ECO:0000313" key="1">
    <source>
        <dbReference type="EMBL" id="MDT0323222.1"/>
    </source>
</evidence>
<reference evidence="2" key="1">
    <citation type="submission" date="2023-07" db="EMBL/GenBank/DDBJ databases">
        <title>30 novel species of actinomycetes from the DSMZ collection.</title>
        <authorList>
            <person name="Nouioui I."/>
        </authorList>
    </citation>
    <scope>NUCLEOTIDE SEQUENCE [LARGE SCALE GENOMIC DNA]</scope>
    <source>
        <strain evidence="2">DSM 44918</strain>
    </source>
</reference>
<comment type="caution">
    <text evidence="1">The sequence shown here is derived from an EMBL/GenBank/DDBJ whole genome shotgun (WGS) entry which is preliminary data.</text>
</comment>
<dbReference type="PANTHER" id="PTHR47505">
    <property type="entry name" value="DNA UTILIZATION PROTEIN YHGH"/>
    <property type="match status" value="1"/>
</dbReference>
<dbReference type="Proteomes" id="UP001183420">
    <property type="component" value="Unassembled WGS sequence"/>
</dbReference>
<dbReference type="SUPFAM" id="SSF53271">
    <property type="entry name" value="PRTase-like"/>
    <property type="match status" value="1"/>
</dbReference>
<gene>
    <name evidence="1" type="ORF">RNC47_33445</name>
</gene>
<keyword evidence="1" id="KW-0328">Glycosyltransferase</keyword>
<evidence type="ECO:0000313" key="2">
    <source>
        <dbReference type="Proteomes" id="UP001183420"/>
    </source>
</evidence>
<sequence length="254" mass="26097">MRGWWQELGSLILPTACAGCGQARAVLCEPCRAALTGGRVRRVSLRPEPAGLPAVYAAADYRDQVRAVLLAHKERGVLPLAGPLGRALAVSVRAACAGAVDAERVVSLVPVPSARAAVARRGHDPVRRIARAAAGRLRSAGYAVRVRPVLRQCRPVADQAGLPRARRSANLAGALAARPGALTAGEPVLLVDDLVTTGASLAEAARAVRAAGGLPLGAAVVAGPSAVVSGAEVLSAVEPGVEKPRVARPERFRF</sequence>
<dbReference type="RefSeq" id="WP_311604327.1">
    <property type="nucleotide sequence ID" value="NZ_JAVREM010000093.1"/>
</dbReference>
<keyword evidence="1" id="KW-0808">Transferase</keyword>
<dbReference type="GO" id="GO:0016757">
    <property type="term" value="F:glycosyltransferase activity"/>
    <property type="evidence" value="ECO:0007669"/>
    <property type="project" value="UniProtKB-KW"/>
</dbReference>
<dbReference type="InterPro" id="IPR029057">
    <property type="entry name" value="PRTase-like"/>
</dbReference>
<proteinExistence type="predicted"/>